<accession>A0A0E9N272</accession>
<dbReference type="Proteomes" id="UP000033121">
    <property type="component" value="Unassembled WGS sequence"/>
</dbReference>
<protein>
    <submittedName>
        <fullName evidence="1">Uncharacterized protein</fullName>
    </submittedName>
</protein>
<evidence type="ECO:0000313" key="2">
    <source>
        <dbReference type="Proteomes" id="UP000033121"/>
    </source>
</evidence>
<dbReference type="AlphaFoldDB" id="A0A0E9N272"/>
<proteinExistence type="predicted"/>
<keyword evidence="2" id="KW-1185">Reference proteome</keyword>
<reference evidence="1 2" key="1">
    <citation type="submission" date="2015-04" db="EMBL/GenBank/DDBJ databases">
        <title>Whole genome shotgun sequence of Flavihumibacter petaseus NBRC 106054.</title>
        <authorList>
            <person name="Miyazawa S."/>
            <person name="Hosoyama A."/>
            <person name="Hashimoto M."/>
            <person name="Noguchi M."/>
            <person name="Tsuchikane K."/>
            <person name="Ohji S."/>
            <person name="Yamazoe A."/>
            <person name="Ichikawa N."/>
            <person name="Kimura A."/>
            <person name="Fujita N."/>
        </authorList>
    </citation>
    <scope>NUCLEOTIDE SEQUENCE [LARGE SCALE GENOMIC DNA]</scope>
    <source>
        <strain evidence="1 2">NBRC 106054</strain>
    </source>
</reference>
<evidence type="ECO:0000313" key="1">
    <source>
        <dbReference type="EMBL" id="GAO44132.1"/>
    </source>
</evidence>
<dbReference type="STRING" id="1220578.FPE01S_03_01710"/>
<comment type="caution">
    <text evidence="1">The sequence shown here is derived from an EMBL/GenBank/DDBJ whole genome shotgun (WGS) entry which is preliminary data.</text>
</comment>
<dbReference type="RefSeq" id="WP_046370104.1">
    <property type="nucleotide sequence ID" value="NZ_BBWV01000003.1"/>
</dbReference>
<dbReference type="EMBL" id="BBWV01000003">
    <property type="protein sequence ID" value="GAO44132.1"/>
    <property type="molecule type" value="Genomic_DNA"/>
</dbReference>
<dbReference type="OrthoDB" id="1274379at2"/>
<name>A0A0E9N272_9BACT</name>
<gene>
    <name evidence="1" type="ORF">FPE01S_03_01710</name>
</gene>
<sequence length="241" mass="28083">MTSVIGPQVAFVDDIESEITPIKIEINRLDASTIFFNAKPEETKFPPQPYDTVKILFLDLYYKRDFDAEISAQWVKTIIPKNSEYTLVIWSKDTHHTTELLEMLNRLDLKPTHVEAWQKTNFNLHTHNFNKDINRLINTISSEKINEEIIYGEVLEIEEDGLLVNCLLDVDNPAYQVRRFDNELFGKVEKKEVGTFVRICIYTKSGSRLINIFEEQSDMSAAFKRLDFFKGLEGNTFFIED</sequence>
<organism evidence="1 2">
    <name type="scientific">Flavihumibacter petaseus NBRC 106054</name>
    <dbReference type="NCBI Taxonomy" id="1220578"/>
    <lineage>
        <taxon>Bacteria</taxon>
        <taxon>Pseudomonadati</taxon>
        <taxon>Bacteroidota</taxon>
        <taxon>Chitinophagia</taxon>
        <taxon>Chitinophagales</taxon>
        <taxon>Chitinophagaceae</taxon>
        <taxon>Flavihumibacter</taxon>
    </lineage>
</organism>